<protein>
    <recommendedName>
        <fullName evidence="8">DUF4870 domain-containing protein</fullName>
    </recommendedName>
</protein>
<evidence type="ECO:0008006" key="8">
    <source>
        <dbReference type="Google" id="ProtNLM"/>
    </source>
</evidence>
<keyword evidence="7" id="KW-1185">Reference proteome</keyword>
<accession>B4VTK4</accession>
<evidence type="ECO:0000256" key="2">
    <source>
        <dbReference type="ARBA" id="ARBA00022692"/>
    </source>
</evidence>
<keyword evidence="4 5" id="KW-0472">Membrane</keyword>
<dbReference type="Proteomes" id="UP000003835">
    <property type="component" value="Unassembled WGS sequence"/>
</dbReference>
<evidence type="ECO:0000256" key="4">
    <source>
        <dbReference type="ARBA" id="ARBA00023136"/>
    </source>
</evidence>
<reference evidence="6 7" key="1">
    <citation type="submission" date="2008-07" db="EMBL/GenBank/DDBJ databases">
        <authorList>
            <person name="Tandeau de Marsac N."/>
            <person name="Ferriera S."/>
            <person name="Johnson J."/>
            <person name="Kravitz S."/>
            <person name="Beeson K."/>
            <person name="Sutton G."/>
            <person name="Rogers Y.-H."/>
            <person name="Friedman R."/>
            <person name="Frazier M."/>
            <person name="Venter J.C."/>
        </authorList>
    </citation>
    <scope>NUCLEOTIDE SEQUENCE [LARGE SCALE GENOMIC DNA]</scope>
    <source>
        <strain evidence="6 7">PCC 7420</strain>
    </source>
</reference>
<keyword evidence="3 5" id="KW-1133">Transmembrane helix</keyword>
<dbReference type="STRING" id="118168.MC7420_6123"/>
<proteinExistence type="predicted"/>
<feature type="transmembrane region" description="Helical" evidence="5">
    <location>
        <begin position="12"/>
        <end position="39"/>
    </location>
</feature>
<feature type="transmembrane region" description="Helical" evidence="5">
    <location>
        <begin position="59"/>
        <end position="88"/>
    </location>
</feature>
<dbReference type="Pfam" id="PF09685">
    <property type="entry name" value="MamF_MmsF"/>
    <property type="match status" value="1"/>
</dbReference>
<dbReference type="InterPro" id="IPR019109">
    <property type="entry name" value="MamF_MmsF"/>
</dbReference>
<dbReference type="RefSeq" id="WP_006101976.1">
    <property type="nucleotide sequence ID" value="NZ_DS989852.1"/>
</dbReference>
<sequence>MSNQHDLDQRKLLSALCHGSILLSSAILSVAIPIVILLVTDDPIVKANAKESLNFYINLYIYAFIFVLLIVVVIGVPLLILLGLVSLIMPIIAVIKVLDDPNQPYRYPFIFRLV</sequence>
<evidence type="ECO:0000313" key="6">
    <source>
        <dbReference type="EMBL" id="EDX74645.1"/>
    </source>
</evidence>
<evidence type="ECO:0000313" key="7">
    <source>
        <dbReference type="Proteomes" id="UP000003835"/>
    </source>
</evidence>
<evidence type="ECO:0000256" key="3">
    <source>
        <dbReference type="ARBA" id="ARBA00022989"/>
    </source>
</evidence>
<evidence type="ECO:0000256" key="5">
    <source>
        <dbReference type="SAM" id="Phobius"/>
    </source>
</evidence>
<dbReference type="HOGENOM" id="CLU_104196_4_0_3"/>
<evidence type="ECO:0000256" key="1">
    <source>
        <dbReference type="ARBA" id="ARBA00004141"/>
    </source>
</evidence>
<keyword evidence="2 5" id="KW-0812">Transmembrane</keyword>
<dbReference type="EMBL" id="DS989852">
    <property type="protein sequence ID" value="EDX74645.1"/>
    <property type="molecule type" value="Genomic_DNA"/>
</dbReference>
<gene>
    <name evidence="6" type="ORF">MC7420_6123</name>
</gene>
<name>B4VTK4_9CYAN</name>
<comment type="subcellular location">
    <subcellularLocation>
        <location evidence="1">Membrane</location>
        <topology evidence="1">Multi-pass membrane protein</topology>
    </subcellularLocation>
</comment>
<dbReference type="eggNOG" id="COG3296">
    <property type="taxonomic scope" value="Bacteria"/>
</dbReference>
<dbReference type="AlphaFoldDB" id="B4VTK4"/>
<organism evidence="6 7">
    <name type="scientific">Coleofasciculus chthonoplastes PCC 7420</name>
    <dbReference type="NCBI Taxonomy" id="118168"/>
    <lineage>
        <taxon>Bacteria</taxon>
        <taxon>Bacillati</taxon>
        <taxon>Cyanobacteriota</taxon>
        <taxon>Cyanophyceae</taxon>
        <taxon>Coleofasciculales</taxon>
        <taxon>Coleofasciculaceae</taxon>
        <taxon>Coleofasciculus</taxon>
    </lineage>
</organism>